<dbReference type="Pfam" id="PF14275">
    <property type="entry name" value="DUF4362"/>
    <property type="match status" value="1"/>
</dbReference>
<protein>
    <submittedName>
        <fullName evidence="2">DUF4362 domain-containing protein</fullName>
    </submittedName>
</protein>
<evidence type="ECO:0000256" key="1">
    <source>
        <dbReference type="SAM" id="SignalP"/>
    </source>
</evidence>
<keyword evidence="1" id="KW-0732">Signal</keyword>
<dbReference type="AlphaFoldDB" id="A0AAW9NKI1"/>
<evidence type="ECO:0000313" key="2">
    <source>
        <dbReference type="EMBL" id="MEC1178172.1"/>
    </source>
</evidence>
<proteinExistence type="predicted"/>
<dbReference type="InterPro" id="IPR025372">
    <property type="entry name" value="DUF4362"/>
</dbReference>
<gene>
    <name evidence="2" type="ORF">P9B03_06725</name>
</gene>
<name>A0AAW9NKI1_9BACL</name>
<feature type="chain" id="PRO_5043465876" evidence="1">
    <location>
        <begin position="24"/>
        <end position="140"/>
    </location>
</feature>
<feature type="signal peptide" evidence="1">
    <location>
        <begin position="1"/>
        <end position="23"/>
    </location>
</feature>
<keyword evidence="3" id="KW-1185">Reference proteome</keyword>
<dbReference type="Proteomes" id="UP001344888">
    <property type="component" value="Unassembled WGS sequence"/>
</dbReference>
<organism evidence="2 3">
    <name type="scientific">Metasolibacillus meyeri</name>
    <dbReference type="NCBI Taxonomy" id="1071052"/>
    <lineage>
        <taxon>Bacteria</taxon>
        <taxon>Bacillati</taxon>
        <taxon>Bacillota</taxon>
        <taxon>Bacilli</taxon>
        <taxon>Bacillales</taxon>
        <taxon>Caryophanaceae</taxon>
        <taxon>Metasolibacillus</taxon>
    </lineage>
</organism>
<dbReference type="PROSITE" id="PS51257">
    <property type="entry name" value="PROKAR_LIPOPROTEIN"/>
    <property type="match status" value="1"/>
</dbReference>
<dbReference type="RefSeq" id="WP_326122703.1">
    <property type="nucleotide sequence ID" value="NZ_JARSFG010000010.1"/>
</dbReference>
<accession>A0AAW9NKI1</accession>
<dbReference type="EMBL" id="JARSFG010000010">
    <property type="protein sequence ID" value="MEC1178172.1"/>
    <property type="molecule type" value="Genomic_DNA"/>
</dbReference>
<comment type="caution">
    <text evidence="2">The sequence shown here is derived from an EMBL/GenBank/DDBJ whole genome shotgun (WGS) entry which is preliminary data.</text>
</comment>
<reference evidence="2 3" key="1">
    <citation type="submission" date="2023-03" db="EMBL/GenBank/DDBJ databases">
        <title>Bacillus Genome Sequencing.</title>
        <authorList>
            <person name="Dunlap C."/>
        </authorList>
    </citation>
    <scope>NUCLEOTIDE SEQUENCE [LARGE SCALE GENOMIC DNA]</scope>
    <source>
        <strain evidence="2 3">B-59205</strain>
    </source>
</reference>
<evidence type="ECO:0000313" key="3">
    <source>
        <dbReference type="Proteomes" id="UP001344888"/>
    </source>
</evidence>
<sequence length="140" mass="16301">MKRLMFTVVCSCMLAGCVTQQVAIPNNTYDFFAEDVVSKTRKGIDNVERFYAFFNNVENGKRDQVRIVEQTIEGKPIYVDVRYSNSKIDLKMDRSNDTYSDKKIVTTTCNQLNAIEVERRTDYYVSDCSDKEQHIIFSDY</sequence>